<evidence type="ECO:0000256" key="1">
    <source>
        <dbReference type="ARBA" id="ARBA00022801"/>
    </source>
</evidence>
<dbReference type="RefSeq" id="WP_083051307.1">
    <property type="nucleotide sequence ID" value="NZ_CAXXQO010000004.1"/>
</dbReference>
<dbReference type="InterPro" id="IPR000086">
    <property type="entry name" value="NUDIX_hydrolase_dom"/>
</dbReference>
<gene>
    <name evidence="3" type="ORF">B4O97_12590</name>
</gene>
<sequence>MEEEEILDLVDENDRVIGQARRSLCHGNPDYLHRAVHLIVMNPEREIYLQRRNPDKQVQPDKWDTSVGGHIPSGEDYVDAVFREADEELGLRDFVPCFMYRYIMHNDFESEYVGTFVCVCDSALRPNPDEICDGRFWKESEIRKSLGTRLFTPNFEDEYHRFILWRRNNPRRYRALFSPDRTHCKEIV</sequence>
<evidence type="ECO:0000313" key="3">
    <source>
        <dbReference type="EMBL" id="ORC34473.1"/>
    </source>
</evidence>
<dbReference type="SUPFAM" id="SSF55811">
    <property type="entry name" value="Nudix"/>
    <property type="match status" value="1"/>
</dbReference>
<dbReference type="GO" id="GO:0016787">
    <property type="term" value="F:hydrolase activity"/>
    <property type="evidence" value="ECO:0007669"/>
    <property type="project" value="UniProtKB-KW"/>
</dbReference>
<dbReference type="Pfam" id="PF00293">
    <property type="entry name" value="NUDIX"/>
    <property type="match status" value="1"/>
</dbReference>
<dbReference type="PROSITE" id="PS51462">
    <property type="entry name" value="NUDIX"/>
    <property type="match status" value="1"/>
</dbReference>
<dbReference type="STRING" id="1963862.B4O97_12590"/>
<dbReference type="AlphaFoldDB" id="A0A1Y1RXH7"/>
<dbReference type="OrthoDB" id="9804563at2"/>
<evidence type="ECO:0000259" key="2">
    <source>
        <dbReference type="PROSITE" id="PS51462"/>
    </source>
</evidence>
<keyword evidence="1" id="KW-0378">Hydrolase</keyword>
<accession>A0A1Y1RXH7</accession>
<keyword evidence="4" id="KW-1185">Reference proteome</keyword>
<dbReference type="InterPro" id="IPR020084">
    <property type="entry name" value="NUDIX_hydrolase_CS"/>
</dbReference>
<feature type="domain" description="Nudix hydrolase" evidence="2">
    <location>
        <begin position="31"/>
        <end position="164"/>
    </location>
</feature>
<dbReference type="Proteomes" id="UP000192343">
    <property type="component" value="Unassembled WGS sequence"/>
</dbReference>
<dbReference type="EMBL" id="MWQY01000013">
    <property type="protein sequence ID" value="ORC34473.1"/>
    <property type="molecule type" value="Genomic_DNA"/>
</dbReference>
<name>A0A1Y1RXH7_9SPIO</name>
<comment type="caution">
    <text evidence="3">The sequence shown here is derived from an EMBL/GenBank/DDBJ whole genome shotgun (WGS) entry which is preliminary data.</text>
</comment>
<reference evidence="3 4" key="1">
    <citation type="submission" date="2017-03" db="EMBL/GenBank/DDBJ databases">
        <title>Draft Genome sequence of Marispirochaeta sp. strain JC444.</title>
        <authorList>
            <person name="Shivani Y."/>
            <person name="Subhash Y."/>
            <person name="Sasikala C."/>
            <person name="Ramana C."/>
        </authorList>
    </citation>
    <scope>NUCLEOTIDE SEQUENCE [LARGE SCALE GENOMIC DNA]</scope>
    <source>
        <strain evidence="3 4">JC444</strain>
    </source>
</reference>
<dbReference type="PANTHER" id="PTHR10885:SF0">
    <property type="entry name" value="ISOPENTENYL-DIPHOSPHATE DELTA-ISOMERASE"/>
    <property type="match status" value="1"/>
</dbReference>
<dbReference type="CDD" id="cd04692">
    <property type="entry name" value="NUDIX_Hydrolase"/>
    <property type="match status" value="1"/>
</dbReference>
<dbReference type="PANTHER" id="PTHR10885">
    <property type="entry name" value="ISOPENTENYL-DIPHOSPHATE DELTA-ISOMERASE"/>
    <property type="match status" value="1"/>
</dbReference>
<protein>
    <recommendedName>
        <fullName evidence="2">Nudix hydrolase domain-containing protein</fullName>
    </recommendedName>
</protein>
<organism evidence="3 4">
    <name type="scientific">Marispirochaeta aestuarii</name>
    <dbReference type="NCBI Taxonomy" id="1963862"/>
    <lineage>
        <taxon>Bacteria</taxon>
        <taxon>Pseudomonadati</taxon>
        <taxon>Spirochaetota</taxon>
        <taxon>Spirochaetia</taxon>
        <taxon>Spirochaetales</taxon>
        <taxon>Spirochaetaceae</taxon>
        <taxon>Marispirochaeta</taxon>
    </lineage>
</organism>
<proteinExistence type="predicted"/>
<evidence type="ECO:0000313" key="4">
    <source>
        <dbReference type="Proteomes" id="UP000192343"/>
    </source>
</evidence>
<dbReference type="PROSITE" id="PS00893">
    <property type="entry name" value="NUDIX_BOX"/>
    <property type="match status" value="1"/>
</dbReference>
<dbReference type="InterPro" id="IPR015797">
    <property type="entry name" value="NUDIX_hydrolase-like_dom_sf"/>
</dbReference>
<dbReference type="Gene3D" id="3.90.79.10">
    <property type="entry name" value="Nucleoside Triphosphate Pyrophosphohydrolase"/>
    <property type="match status" value="1"/>
</dbReference>